<evidence type="ECO:0000313" key="3">
    <source>
        <dbReference type="Proteomes" id="UP001631993"/>
    </source>
</evidence>
<keyword evidence="3" id="KW-1185">Reference proteome</keyword>
<reference evidence="2 3" key="1">
    <citation type="submission" date="2024-12" db="EMBL/GenBank/DDBJ databases">
        <title>Forecasting of Potato common scab and diversities of Pathogenic streptomyces spp. in china.</title>
        <authorList>
            <person name="Handique U."/>
            <person name="Wu J."/>
        </authorList>
    </citation>
    <scope>NUCLEOTIDE SEQUENCE [LARGE SCALE GENOMIC DNA]</scope>
    <source>
        <strain evidence="2 3">ZRIMU1585</strain>
    </source>
</reference>
<dbReference type="Proteomes" id="UP001631993">
    <property type="component" value="Unassembled WGS sequence"/>
</dbReference>
<dbReference type="RefSeq" id="WP_409097869.1">
    <property type="nucleotide sequence ID" value="NZ_JBJVNE010000148.1"/>
</dbReference>
<keyword evidence="1" id="KW-0812">Transmembrane</keyword>
<protein>
    <submittedName>
        <fullName evidence="2">Type II secretion system F family protein</fullName>
    </submittedName>
</protein>
<keyword evidence="1" id="KW-0472">Membrane</keyword>
<evidence type="ECO:0000256" key="1">
    <source>
        <dbReference type="SAM" id="Phobius"/>
    </source>
</evidence>
<accession>A0ABW9IZ02</accession>
<evidence type="ECO:0000313" key="2">
    <source>
        <dbReference type="EMBL" id="MFM9653650.1"/>
    </source>
</evidence>
<dbReference type="EMBL" id="JBJVNE010000148">
    <property type="protein sequence ID" value="MFM9653650.1"/>
    <property type="molecule type" value="Genomic_DNA"/>
</dbReference>
<name>A0ABW9IZ02_STRGJ</name>
<feature type="non-terminal residue" evidence="2">
    <location>
        <position position="107"/>
    </location>
</feature>
<proteinExistence type="predicted"/>
<feature type="transmembrane region" description="Helical" evidence="1">
    <location>
        <begin position="75"/>
        <end position="94"/>
    </location>
</feature>
<feature type="transmembrane region" description="Helical" evidence="1">
    <location>
        <begin position="49"/>
        <end position="69"/>
    </location>
</feature>
<dbReference type="PANTHER" id="PTHR35007">
    <property type="entry name" value="INTEGRAL MEMBRANE PROTEIN-RELATED"/>
    <property type="match status" value="1"/>
</dbReference>
<dbReference type="PANTHER" id="PTHR35007:SF3">
    <property type="entry name" value="POSSIBLE CONSERVED ALANINE RICH MEMBRANE PROTEIN"/>
    <property type="match status" value="1"/>
</dbReference>
<keyword evidence="1" id="KW-1133">Transmembrane helix</keyword>
<gene>
    <name evidence="2" type="ORF">ACKI1S_47260</name>
</gene>
<sequence>MMHLLRKAELRGSGLAASLEDLAKSIFERVKMRRQIEADRATPRNEARFVVYFTVALLVLLVLAQQYSAPYGTPIGQLLFAAYLVSYALVLLWMRRISRGVPAPRLL</sequence>
<comment type="caution">
    <text evidence="2">The sequence shown here is derived from an EMBL/GenBank/DDBJ whole genome shotgun (WGS) entry which is preliminary data.</text>
</comment>
<organism evidence="2 3">
    <name type="scientific">Streptomyces galilaeus</name>
    <dbReference type="NCBI Taxonomy" id="33899"/>
    <lineage>
        <taxon>Bacteria</taxon>
        <taxon>Bacillati</taxon>
        <taxon>Actinomycetota</taxon>
        <taxon>Actinomycetes</taxon>
        <taxon>Kitasatosporales</taxon>
        <taxon>Streptomycetaceae</taxon>
        <taxon>Streptomyces</taxon>
    </lineage>
</organism>